<dbReference type="AlphaFoldDB" id="A0A8T9BPT1"/>
<dbReference type="EMBL" id="QGMF01000061">
    <property type="protein sequence ID" value="TVY20319.1"/>
    <property type="molecule type" value="Genomic_DNA"/>
</dbReference>
<proteinExistence type="predicted"/>
<dbReference type="SUPFAM" id="SSF53474">
    <property type="entry name" value="alpha/beta-Hydrolases"/>
    <property type="match status" value="1"/>
</dbReference>
<accession>A0A8T9BPT1</accession>
<dbReference type="GO" id="GO:0016787">
    <property type="term" value="F:hydrolase activity"/>
    <property type="evidence" value="ECO:0007669"/>
    <property type="project" value="UniProtKB-KW"/>
</dbReference>
<keyword evidence="2" id="KW-0378">Hydrolase</keyword>
<feature type="domain" description="Dienelactone hydrolase" evidence="1">
    <location>
        <begin position="30"/>
        <end position="268"/>
    </location>
</feature>
<sequence>MTSFPPETCCYKGIKHEGTAKGKLSQLSGFEVYTAFPESQSTEKGILILTDIIGHKFINTQLIADQFAENGYLVLVPDLFDGDAVPLNRPHGMGMQAWRNGVHHPQGTAHLPLNIDPIVDACLAEMRTKYGCKSINTKLTIFYLLPQKIGAVGYCFGAKYVVRHLNPDVFKIDVGYIAHPSFVTMEELRGIKGPLSIAAAETDAIFPAEKRHESEEILKEISLPYQVNLYGGVTHGFVFAVRGDLKSRAALFAKETAFMQALQWFRKHLKN</sequence>
<dbReference type="PANTHER" id="PTHR17630">
    <property type="entry name" value="DIENELACTONE HYDROLASE"/>
    <property type="match status" value="1"/>
</dbReference>
<protein>
    <submittedName>
        <fullName evidence="2">Hydrolase tropI</fullName>
    </submittedName>
</protein>
<name>A0A8T9BPT1_9HELO</name>
<dbReference type="Pfam" id="PF01738">
    <property type="entry name" value="DLH"/>
    <property type="match status" value="1"/>
</dbReference>
<dbReference type="InterPro" id="IPR029058">
    <property type="entry name" value="AB_hydrolase_fold"/>
</dbReference>
<evidence type="ECO:0000259" key="1">
    <source>
        <dbReference type="Pfam" id="PF01738"/>
    </source>
</evidence>
<dbReference type="InterPro" id="IPR002925">
    <property type="entry name" value="Dienelactn_hydro"/>
</dbReference>
<gene>
    <name evidence="2" type="primary">tropI_1</name>
    <name evidence="2" type="ORF">LARI1_G002095</name>
</gene>
<reference evidence="2 3" key="1">
    <citation type="submission" date="2018-05" db="EMBL/GenBank/DDBJ databases">
        <title>Whole genome sequencing for identification of molecular markers to develop diagnostic detection tools for the regulated plant pathogen Lachnellula willkommii.</title>
        <authorList>
            <person name="Giroux E."/>
            <person name="Bilodeau G."/>
        </authorList>
    </citation>
    <scope>NUCLEOTIDE SEQUENCE [LARGE SCALE GENOMIC DNA]</scope>
    <source>
        <strain evidence="2 3">CBS 203.66</strain>
    </source>
</reference>
<dbReference type="Gene3D" id="3.40.50.1820">
    <property type="entry name" value="alpha/beta hydrolase"/>
    <property type="match status" value="1"/>
</dbReference>
<dbReference type="OrthoDB" id="17560at2759"/>
<evidence type="ECO:0000313" key="2">
    <source>
        <dbReference type="EMBL" id="TVY20319.1"/>
    </source>
</evidence>
<dbReference type="PANTHER" id="PTHR17630:SF44">
    <property type="entry name" value="PROTEIN AIM2"/>
    <property type="match status" value="1"/>
</dbReference>
<comment type="caution">
    <text evidence="2">The sequence shown here is derived from an EMBL/GenBank/DDBJ whole genome shotgun (WGS) entry which is preliminary data.</text>
</comment>
<dbReference type="Proteomes" id="UP000469559">
    <property type="component" value="Unassembled WGS sequence"/>
</dbReference>
<organism evidence="2 3">
    <name type="scientific">Lachnellula arida</name>
    <dbReference type="NCBI Taxonomy" id="1316785"/>
    <lineage>
        <taxon>Eukaryota</taxon>
        <taxon>Fungi</taxon>
        <taxon>Dikarya</taxon>
        <taxon>Ascomycota</taxon>
        <taxon>Pezizomycotina</taxon>
        <taxon>Leotiomycetes</taxon>
        <taxon>Helotiales</taxon>
        <taxon>Lachnaceae</taxon>
        <taxon>Lachnellula</taxon>
    </lineage>
</organism>
<keyword evidence="3" id="KW-1185">Reference proteome</keyword>
<evidence type="ECO:0000313" key="3">
    <source>
        <dbReference type="Proteomes" id="UP000469559"/>
    </source>
</evidence>